<reference evidence="2 3" key="1">
    <citation type="submission" date="2020-04" db="EMBL/GenBank/DDBJ databases">
        <title>Azohydromonas sp. isolated from soil.</title>
        <authorList>
            <person name="Dahal R.H."/>
        </authorList>
    </citation>
    <scope>NUCLEOTIDE SEQUENCE [LARGE SCALE GENOMIC DNA]</scope>
    <source>
        <strain evidence="2 3">G-1-1-14</strain>
    </source>
</reference>
<comment type="caution">
    <text evidence="2">The sequence shown here is derived from an EMBL/GenBank/DDBJ whole genome shotgun (WGS) entry which is preliminary data.</text>
</comment>
<gene>
    <name evidence="2" type="ORF">HHL10_11840</name>
</gene>
<protein>
    <submittedName>
        <fullName evidence="2">Zinc ABC transporter solute-binding protein</fullName>
    </submittedName>
</protein>
<dbReference type="PANTHER" id="PTHR42953">
    <property type="entry name" value="HIGH-AFFINITY ZINC UPTAKE SYSTEM PROTEIN ZNUA-RELATED"/>
    <property type="match status" value="1"/>
</dbReference>
<dbReference type="InterPro" id="IPR050492">
    <property type="entry name" value="Bact_metal-bind_prot9"/>
</dbReference>
<proteinExistence type="predicted"/>
<organism evidence="2 3">
    <name type="scientific">Azohydromonas caseinilytica</name>
    <dbReference type="NCBI Taxonomy" id="2728836"/>
    <lineage>
        <taxon>Bacteria</taxon>
        <taxon>Pseudomonadati</taxon>
        <taxon>Pseudomonadota</taxon>
        <taxon>Betaproteobacteria</taxon>
        <taxon>Burkholderiales</taxon>
        <taxon>Sphaerotilaceae</taxon>
        <taxon>Azohydromonas</taxon>
    </lineage>
</organism>
<dbReference type="EMBL" id="JABBFW010000007">
    <property type="protein sequence ID" value="NML15661.1"/>
    <property type="molecule type" value="Genomic_DNA"/>
</dbReference>
<evidence type="ECO:0000256" key="1">
    <source>
        <dbReference type="SAM" id="SignalP"/>
    </source>
</evidence>
<dbReference type="Pfam" id="PF01297">
    <property type="entry name" value="ZnuA"/>
    <property type="match status" value="1"/>
</dbReference>
<dbReference type="GO" id="GO:0030001">
    <property type="term" value="P:metal ion transport"/>
    <property type="evidence" value="ECO:0007669"/>
    <property type="project" value="InterPro"/>
</dbReference>
<dbReference type="AlphaFoldDB" id="A0A848FCH5"/>
<dbReference type="InterPro" id="IPR006127">
    <property type="entry name" value="ZnuA-like"/>
</dbReference>
<name>A0A848FCH5_9BURK</name>
<dbReference type="Gene3D" id="3.40.50.1980">
    <property type="entry name" value="Nitrogenase molybdenum iron protein domain"/>
    <property type="match status" value="2"/>
</dbReference>
<dbReference type="GO" id="GO:0046872">
    <property type="term" value="F:metal ion binding"/>
    <property type="evidence" value="ECO:0007669"/>
    <property type="project" value="InterPro"/>
</dbReference>
<feature type="chain" id="PRO_5032825927" evidence="1">
    <location>
        <begin position="25"/>
        <end position="308"/>
    </location>
</feature>
<dbReference type="PANTHER" id="PTHR42953:SF2">
    <property type="entry name" value="ADHESION PROTEIN"/>
    <property type="match status" value="1"/>
</dbReference>
<accession>A0A848FCH5</accession>
<dbReference type="SUPFAM" id="SSF53807">
    <property type="entry name" value="Helical backbone' metal receptor"/>
    <property type="match status" value="1"/>
</dbReference>
<feature type="signal peptide" evidence="1">
    <location>
        <begin position="1"/>
        <end position="24"/>
    </location>
</feature>
<keyword evidence="1" id="KW-0732">Signal</keyword>
<keyword evidence="3" id="KW-1185">Reference proteome</keyword>
<dbReference type="Proteomes" id="UP000574067">
    <property type="component" value="Unassembled WGS sequence"/>
</dbReference>
<sequence>MKKRHVLFSLAALPLALLAGQAQAQAHVKVLACEPEWGALALELGGPLVDVAVATSARQDPHQIQAKPSLIARARNAHLLACTGAELEAGWLPLLLQQSGNAAIQPGKPGYFEAAAVVRKLEVPTQLDRAQGDVHAAGNPHIQTDPRNIALVATALSARLQQIDAAHATDYAQRERAFSQRWQQALARWNAQAAPLKGLPVVSQHKGFPYLYDWLGLKEVAVLEPKPGVEPSVAQLQAVQGALKATPAKMILHAAYQDPRPSDWLSGQAGIPSVKLPFTVGGSDAAYDLFSLFDDTLARLLAAAGAKR</sequence>
<evidence type="ECO:0000313" key="3">
    <source>
        <dbReference type="Proteomes" id="UP000574067"/>
    </source>
</evidence>
<evidence type="ECO:0000313" key="2">
    <source>
        <dbReference type="EMBL" id="NML15661.1"/>
    </source>
</evidence>